<dbReference type="PANTHER" id="PTHR45588:SF1">
    <property type="entry name" value="WW DOMAIN-CONTAINING PROTEIN"/>
    <property type="match status" value="1"/>
</dbReference>
<dbReference type="Gene3D" id="1.25.40.10">
    <property type="entry name" value="Tetratricopeptide repeat domain"/>
    <property type="match status" value="1"/>
</dbReference>
<keyword evidence="3" id="KW-1185">Reference proteome</keyword>
<dbReference type="PROSITE" id="PS50005">
    <property type="entry name" value="TPR"/>
    <property type="match status" value="1"/>
</dbReference>
<dbReference type="PANTHER" id="PTHR45588">
    <property type="entry name" value="TPR DOMAIN-CONTAINING PROTEIN"/>
    <property type="match status" value="1"/>
</dbReference>
<reference evidence="2 3" key="1">
    <citation type="submission" date="2023-04" db="EMBL/GenBank/DDBJ databases">
        <title>Halomonas strains isolated from rhizosphere soil.</title>
        <authorList>
            <person name="Xu L."/>
            <person name="Sun J.-Q."/>
        </authorList>
    </citation>
    <scope>NUCLEOTIDE SEQUENCE [LARGE SCALE GENOMIC DNA]</scope>
    <source>
        <strain evidence="2 3">LN1S58</strain>
    </source>
</reference>
<dbReference type="SMART" id="SM00028">
    <property type="entry name" value="TPR"/>
    <property type="match status" value="4"/>
</dbReference>
<dbReference type="EMBL" id="JASCQO010000056">
    <property type="protein sequence ID" value="MDI5936529.1"/>
    <property type="molecule type" value="Genomic_DNA"/>
</dbReference>
<dbReference type="InterPro" id="IPR019734">
    <property type="entry name" value="TPR_rpt"/>
</dbReference>
<evidence type="ECO:0000313" key="2">
    <source>
        <dbReference type="EMBL" id="MDI5936529.1"/>
    </source>
</evidence>
<feature type="repeat" description="TPR" evidence="1">
    <location>
        <begin position="455"/>
        <end position="488"/>
    </location>
</feature>
<evidence type="ECO:0000313" key="3">
    <source>
        <dbReference type="Proteomes" id="UP001244242"/>
    </source>
</evidence>
<comment type="caution">
    <text evidence="2">The sequence shown here is derived from an EMBL/GenBank/DDBJ whole genome shotgun (WGS) entry which is preliminary data.</text>
</comment>
<proteinExistence type="predicted"/>
<evidence type="ECO:0000256" key="1">
    <source>
        <dbReference type="PROSITE-ProRule" id="PRU00339"/>
    </source>
</evidence>
<dbReference type="SUPFAM" id="SSF48452">
    <property type="entry name" value="TPR-like"/>
    <property type="match status" value="1"/>
</dbReference>
<accession>A0ABT6VSK7</accession>
<dbReference type="RefSeq" id="WP_282723957.1">
    <property type="nucleotide sequence ID" value="NZ_JASCQO010000056.1"/>
</dbReference>
<dbReference type="InterPro" id="IPR011990">
    <property type="entry name" value="TPR-like_helical_dom_sf"/>
</dbReference>
<gene>
    <name evidence="2" type="ORF">QLQ84_22305</name>
</gene>
<keyword evidence="1" id="KW-0802">TPR repeat</keyword>
<protein>
    <submittedName>
        <fullName evidence="2">Tetratricopeptide repeat protein</fullName>
    </submittedName>
</protein>
<name>A0ABT6VSK7_9GAMM</name>
<organism evidence="2 3">
    <name type="scientific">Halomonas kalidii</name>
    <dbReference type="NCBI Taxonomy" id="3043293"/>
    <lineage>
        <taxon>Bacteria</taxon>
        <taxon>Pseudomonadati</taxon>
        <taxon>Pseudomonadota</taxon>
        <taxon>Gammaproteobacteria</taxon>
        <taxon>Oceanospirillales</taxon>
        <taxon>Halomonadaceae</taxon>
        <taxon>Halomonas</taxon>
    </lineage>
</organism>
<dbReference type="Pfam" id="PF13428">
    <property type="entry name" value="TPR_14"/>
    <property type="match status" value="1"/>
</dbReference>
<sequence>MPMPFLTAFSTRRSTTGAVAGVVLIATTGCALPPAQAGDAAPRHVEGGDYGRAVTTESARAQAYFDQGLRLAYGFARARAARSFRAAQAHDPDCALCYWGEAWALGPYQNNPGGVGDHEDAAQAARQALERADGVTSWERALIEAMAARYPAPPDGEVADEGYAEAMAAAAATHGNDPEVRTLHAESLMLLRPWDLIDEDGQPYPVAHRAIAELEAVLAADLEHPGACHLYIHAVEAWEPWRAEACADLLADAIPGVSHIQHMPSHVYLNIGRYGDAVRGNQKARMMDQAARLGEAVSVYAAHNTAMLVFAAWMDGQSGVALSAARDLAREHPAMAFRHELQLARFGRWNELLERTTAPEEPFQAAMGQFARGLAHLRTNDSHAAEEALEAIRGIRGETPEDAADRIALLGIAMHTLAGEIAAADGRFEAAEASLREAIAIEDGLPYREPEPWPIPARHVLGAVLLEANRPEAAEAVYREALEIHPNNGWALKGLAQSLAAQGDAAAAHQAAQAFEQAWQRADVWLPASRF</sequence>
<dbReference type="Proteomes" id="UP001244242">
    <property type="component" value="Unassembled WGS sequence"/>
</dbReference>